<proteinExistence type="predicted"/>
<evidence type="ECO:0000313" key="1">
    <source>
        <dbReference type="EMBL" id="GGB21502.1"/>
    </source>
</evidence>
<sequence length="133" mass="15236">MQELIDEIRAADQSGNYPSELPTESQLVEVEEIILIPMPSDLRAFQLTVSNVTYGSLEPVTISDPYLHTYLPDVAATAWNMGLPREFIPICQNGDSFYFISQEGEVGYWQGQEELVPEWDSIWDWAMEVWMQS</sequence>
<reference evidence="2" key="1">
    <citation type="journal article" date="2019" name="Int. J. Syst. Evol. Microbiol.">
        <title>The Global Catalogue of Microorganisms (GCM) 10K type strain sequencing project: providing services to taxonomists for standard genome sequencing and annotation.</title>
        <authorList>
            <consortium name="The Broad Institute Genomics Platform"/>
            <consortium name="The Broad Institute Genome Sequencing Center for Infectious Disease"/>
            <person name="Wu L."/>
            <person name="Ma J."/>
        </authorList>
    </citation>
    <scope>NUCLEOTIDE SEQUENCE [LARGE SCALE GENOMIC DNA]</scope>
    <source>
        <strain evidence="2">CGMCC 1.10131</strain>
    </source>
</reference>
<name>A0ABQ1I8T5_9ALTE</name>
<dbReference type="Pfam" id="PF14567">
    <property type="entry name" value="SUKH_5"/>
    <property type="match status" value="1"/>
</dbReference>
<organism evidence="1 2">
    <name type="scientific">Agarivorans gilvus</name>
    <dbReference type="NCBI Taxonomy" id="680279"/>
    <lineage>
        <taxon>Bacteria</taxon>
        <taxon>Pseudomonadati</taxon>
        <taxon>Pseudomonadota</taxon>
        <taxon>Gammaproteobacteria</taxon>
        <taxon>Alteromonadales</taxon>
        <taxon>Alteromonadaceae</taxon>
        <taxon>Agarivorans</taxon>
    </lineage>
</organism>
<dbReference type="InterPro" id="IPR037883">
    <property type="entry name" value="Knr4/Smi1-like_sf"/>
</dbReference>
<protein>
    <submittedName>
        <fullName evidence="1">Cell wall assembly protein</fullName>
    </submittedName>
</protein>
<dbReference type="RefSeq" id="WP_055733516.1">
    <property type="nucleotide sequence ID" value="NZ_BMDY01000042.1"/>
</dbReference>
<dbReference type="EMBL" id="BMDY01000042">
    <property type="protein sequence ID" value="GGB21502.1"/>
    <property type="molecule type" value="Genomic_DNA"/>
</dbReference>
<dbReference type="SUPFAM" id="SSF160631">
    <property type="entry name" value="SMI1/KNR4-like"/>
    <property type="match status" value="1"/>
</dbReference>
<evidence type="ECO:0000313" key="2">
    <source>
        <dbReference type="Proteomes" id="UP000651977"/>
    </source>
</evidence>
<accession>A0ABQ1I8T5</accession>
<keyword evidence="2" id="KW-1185">Reference proteome</keyword>
<dbReference type="Gene3D" id="3.40.1580.10">
    <property type="entry name" value="SMI1/KNR4-like"/>
    <property type="match status" value="1"/>
</dbReference>
<dbReference type="Proteomes" id="UP000651977">
    <property type="component" value="Unassembled WGS sequence"/>
</dbReference>
<gene>
    <name evidence="1" type="ORF">GCM10007414_38610</name>
</gene>
<comment type="caution">
    <text evidence="1">The sequence shown here is derived from an EMBL/GenBank/DDBJ whole genome shotgun (WGS) entry which is preliminary data.</text>
</comment>